<protein>
    <submittedName>
        <fullName evidence="1">Uncharacterized protein</fullName>
    </submittedName>
</protein>
<evidence type="ECO:0000313" key="2">
    <source>
        <dbReference type="Proteomes" id="UP000319824"/>
    </source>
</evidence>
<sequence>MRTGMGEREGYLGRMGMGRADAKINLASGFCNRWLVSCLKMRIVMLGSGVHLQQHRGVVRALEIRLFWLLPLNYEVFLIDPRTKKEQNEDKRSLIDDNISPLSPFSIYTSVI</sequence>
<name>A0A559SQ52_9HYPH</name>
<comment type="caution">
    <text evidence="1">The sequence shown here is derived from an EMBL/GenBank/DDBJ whole genome shotgun (WGS) entry which is preliminary data.</text>
</comment>
<organism evidence="1 2">
    <name type="scientific">Rhizobium mongolense USDA 1844</name>
    <dbReference type="NCBI Taxonomy" id="1079460"/>
    <lineage>
        <taxon>Bacteria</taxon>
        <taxon>Pseudomonadati</taxon>
        <taxon>Pseudomonadota</taxon>
        <taxon>Alphaproteobacteria</taxon>
        <taxon>Hyphomicrobiales</taxon>
        <taxon>Rhizobiaceae</taxon>
        <taxon>Rhizobium/Agrobacterium group</taxon>
        <taxon>Rhizobium</taxon>
    </lineage>
</organism>
<accession>A0A559SQ52</accession>
<reference evidence="1 2" key="1">
    <citation type="submission" date="2019-06" db="EMBL/GenBank/DDBJ databases">
        <title>Pac Bio to generate improved reference genome sequences for organisms with transposon mutant libraries (support for FEBA project).</title>
        <authorList>
            <person name="Blow M."/>
        </authorList>
    </citation>
    <scope>NUCLEOTIDE SEQUENCE [LARGE SCALE GENOMIC DNA]</scope>
    <source>
        <strain evidence="1 2">USDA 1844</strain>
    </source>
</reference>
<dbReference type="EMBL" id="VISO01000003">
    <property type="protein sequence ID" value="TVZ64463.1"/>
    <property type="molecule type" value="Genomic_DNA"/>
</dbReference>
<evidence type="ECO:0000313" key="1">
    <source>
        <dbReference type="EMBL" id="TVZ64463.1"/>
    </source>
</evidence>
<dbReference type="Proteomes" id="UP000319824">
    <property type="component" value="Unassembled WGS sequence"/>
</dbReference>
<proteinExistence type="predicted"/>
<dbReference type="AlphaFoldDB" id="A0A559SQ52"/>
<gene>
    <name evidence="1" type="ORF">BCL32_4716</name>
</gene>